<evidence type="ECO:0000313" key="2">
    <source>
        <dbReference type="EMBL" id="KAF5343332.1"/>
    </source>
</evidence>
<dbReference type="EMBL" id="JAACJM010000142">
    <property type="protein sequence ID" value="KAF5343332.1"/>
    <property type="molecule type" value="Genomic_DNA"/>
</dbReference>
<protein>
    <recommendedName>
        <fullName evidence="1">NmrA-like domain-containing protein</fullName>
    </recommendedName>
</protein>
<evidence type="ECO:0000313" key="3">
    <source>
        <dbReference type="Proteomes" id="UP000559256"/>
    </source>
</evidence>
<keyword evidence="3" id="KW-1185">Reference proteome</keyword>
<dbReference type="InterPro" id="IPR036291">
    <property type="entry name" value="NAD(P)-bd_dom_sf"/>
</dbReference>
<dbReference type="GO" id="GO:0004029">
    <property type="term" value="F:aldehyde dehydrogenase (NAD+) activity"/>
    <property type="evidence" value="ECO:0007669"/>
    <property type="project" value="TreeGrafter"/>
</dbReference>
<reference evidence="2 3" key="1">
    <citation type="journal article" date="2020" name="ISME J.">
        <title>Uncovering the hidden diversity of litter-decomposition mechanisms in mushroom-forming fungi.</title>
        <authorList>
            <person name="Floudas D."/>
            <person name="Bentzer J."/>
            <person name="Ahren D."/>
            <person name="Johansson T."/>
            <person name="Persson P."/>
            <person name="Tunlid A."/>
        </authorList>
    </citation>
    <scope>NUCLEOTIDE SEQUENCE [LARGE SCALE GENOMIC DNA]</scope>
    <source>
        <strain evidence="2 3">CBS 291.85</strain>
    </source>
</reference>
<name>A0A8H5FNU0_9AGAR</name>
<gene>
    <name evidence="2" type="ORF">D9758_014193</name>
</gene>
<evidence type="ECO:0000259" key="1">
    <source>
        <dbReference type="Pfam" id="PF05368"/>
    </source>
</evidence>
<organism evidence="2 3">
    <name type="scientific">Tetrapyrgos nigripes</name>
    <dbReference type="NCBI Taxonomy" id="182062"/>
    <lineage>
        <taxon>Eukaryota</taxon>
        <taxon>Fungi</taxon>
        <taxon>Dikarya</taxon>
        <taxon>Basidiomycota</taxon>
        <taxon>Agaricomycotina</taxon>
        <taxon>Agaricomycetes</taxon>
        <taxon>Agaricomycetidae</taxon>
        <taxon>Agaricales</taxon>
        <taxon>Marasmiineae</taxon>
        <taxon>Marasmiaceae</taxon>
        <taxon>Tetrapyrgos</taxon>
    </lineage>
</organism>
<dbReference type="PANTHER" id="PTHR48079:SF6">
    <property type="entry name" value="NAD(P)-BINDING DOMAIN-CONTAINING PROTEIN-RELATED"/>
    <property type="match status" value="1"/>
</dbReference>
<dbReference type="GO" id="GO:0005737">
    <property type="term" value="C:cytoplasm"/>
    <property type="evidence" value="ECO:0007669"/>
    <property type="project" value="TreeGrafter"/>
</dbReference>
<dbReference type="Gene3D" id="3.40.50.720">
    <property type="entry name" value="NAD(P)-binding Rossmann-like Domain"/>
    <property type="match status" value="1"/>
</dbReference>
<dbReference type="Pfam" id="PF05368">
    <property type="entry name" value="NmrA"/>
    <property type="match status" value="1"/>
</dbReference>
<sequence>MTDKTKILITGITGYIGGSVFSRFLKRPDFSSFDIRAIVRSAEKGEKLKNLYGVTPIVGSHSDFSLMENAASEADIVLSMANVDDVDAARATLSGLKKKFEKTGKKGVFINTSGTAVLADNARGEYPGETIYDDADADQIESLSPSQPHRPVDIEIVTADKEGYVDTYIIIPPLIWGKATGRPFDDGLAHGHSFQIPWLVNAAVKRGRAGFIGKGANIWPHVEVHELVEVYSILLDNVLPDSKRPAIVGHGRNGYYFASMHELNFHQVASAIGSALVEAGKGKDAEPTAFTEEEVQKYFGEYGYPVFGSNSRCKTTRMKELGWSPQKDTKDMLNSIRGEVDASIAANSNKD</sequence>
<dbReference type="Proteomes" id="UP000559256">
    <property type="component" value="Unassembled WGS sequence"/>
</dbReference>
<dbReference type="InterPro" id="IPR008030">
    <property type="entry name" value="NmrA-like"/>
</dbReference>
<dbReference type="PANTHER" id="PTHR48079">
    <property type="entry name" value="PROTEIN YEEZ"/>
    <property type="match status" value="1"/>
</dbReference>
<feature type="domain" description="NmrA-like" evidence="1">
    <location>
        <begin position="4"/>
        <end position="82"/>
    </location>
</feature>
<dbReference type="AlphaFoldDB" id="A0A8H5FNU0"/>
<accession>A0A8H5FNU0</accession>
<proteinExistence type="predicted"/>
<dbReference type="OrthoDB" id="10262413at2759"/>
<dbReference type="SUPFAM" id="SSF51735">
    <property type="entry name" value="NAD(P)-binding Rossmann-fold domains"/>
    <property type="match status" value="1"/>
</dbReference>
<comment type="caution">
    <text evidence="2">The sequence shown here is derived from an EMBL/GenBank/DDBJ whole genome shotgun (WGS) entry which is preliminary data.</text>
</comment>
<dbReference type="InterPro" id="IPR051783">
    <property type="entry name" value="NAD(P)-dependent_oxidoreduct"/>
</dbReference>